<evidence type="ECO:0000256" key="2">
    <source>
        <dbReference type="ARBA" id="ARBA00022448"/>
    </source>
</evidence>
<dbReference type="PANTHER" id="PTHR23513:SF6">
    <property type="entry name" value="MAJOR FACILITATOR SUPERFAMILY ASSOCIATED DOMAIN-CONTAINING PROTEIN"/>
    <property type="match status" value="1"/>
</dbReference>
<dbReference type="AlphaFoldDB" id="A0A1P8V138"/>
<protein>
    <submittedName>
        <fullName evidence="8">Putative DUF894 protein</fullName>
    </submittedName>
</protein>
<dbReference type="InterPro" id="IPR010290">
    <property type="entry name" value="TM_effector"/>
</dbReference>
<dbReference type="GO" id="GO:0005886">
    <property type="term" value="C:plasma membrane"/>
    <property type="evidence" value="ECO:0007669"/>
    <property type="project" value="UniProtKB-SubCell"/>
</dbReference>
<feature type="transmembrane region" description="Helical" evidence="7">
    <location>
        <begin position="396"/>
        <end position="417"/>
    </location>
</feature>
<feature type="transmembrane region" description="Helical" evidence="7">
    <location>
        <begin position="365"/>
        <end position="384"/>
    </location>
</feature>
<dbReference type="SUPFAM" id="SSF103473">
    <property type="entry name" value="MFS general substrate transporter"/>
    <property type="match status" value="1"/>
</dbReference>
<dbReference type="Proteomes" id="UP000187059">
    <property type="component" value="Plasmid pPABY4"/>
</dbReference>
<accession>A0A1P8V138</accession>
<keyword evidence="2" id="KW-0813">Transport</keyword>
<proteinExistence type="predicted"/>
<keyword evidence="9" id="KW-1185">Reference proteome</keyword>
<geneLocation type="plasmid" evidence="9">
    <name>ppaby4</name>
</geneLocation>
<dbReference type="PANTHER" id="PTHR23513">
    <property type="entry name" value="INTEGRAL MEMBRANE EFFLUX PROTEIN-RELATED"/>
    <property type="match status" value="1"/>
</dbReference>
<dbReference type="CDD" id="cd06173">
    <property type="entry name" value="MFS_MefA_like"/>
    <property type="match status" value="1"/>
</dbReference>
<keyword evidence="6 7" id="KW-0472">Membrane</keyword>
<reference evidence="8 9" key="1">
    <citation type="submission" date="2016-04" db="EMBL/GenBank/DDBJ databases">
        <title>Deep-sea bacteria in the southern Pacific.</title>
        <authorList>
            <person name="Tang K."/>
        </authorList>
    </citation>
    <scope>NUCLEOTIDE SEQUENCE [LARGE SCALE GENOMIC DNA]</scope>
    <source>
        <strain evidence="8 9">JLT2014</strain>
        <plasmid evidence="9">ppaby4</plasmid>
    </source>
</reference>
<dbReference type="KEGG" id="paby:Ga0080574_TMP5056"/>
<dbReference type="OrthoDB" id="145388at2"/>
<gene>
    <name evidence="8" type="ORF">Ga0080574_TMP5056</name>
</gene>
<dbReference type="RefSeq" id="WP_076706268.1">
    <property type="nucleotide sequence ID" value="NZ_CP015095.1"/>
</dbReference>
<evidence type="ECO:0000313" key="8">
    <source>
        <dbReference type="EMBL" id="APZ55338.1"/>
    </source>
</evidence>
<feature type="transmembrane region" description="Helical" evidence="7">
    <location>
        <begin position="88"/>
        <end position="105"/>
    </location>
</feature>
<sequence>MSGTGSGRFLAAVTSPIGRFIAASGLTNLGDGIATVAWAWTASLLTRDPLLIALIAVALRLPWALFALPAGIVTDRTDRRLLILRMDILRAAALGAAALALWSSLPLPDPPETGVSSLPAFLALGLAAVVVGVAEVFRDNAAQTMLPALVPRHRVEAANGRLWSVELTGNALIGPPLGAALIAFALPLPFAVNALIYLSAVLVVLGIKGRFRAEQAERRGWRHELGEGIAFLRASPLLQLLAWLTGFWNLFFQMVMIALILHVQENLGLSSSAYGAILAAGAVGGIFGGIFGERIVRRMGAGPAAQWMLFASVPAFVGVALAPGAWSLGLILALFEFAGLVWNTVSVSTRQRMIPDRLLGRVNSVYRLLAWGMMPVGLMLSGLIVRGAEQILPRDIALTAPFWVAAAGIAVLTLVGWKRLGEGLARHAAQSA</sequence>
<feature type="transmembrane region" description="Helical" evidence="7">
    <location>
        <begin position="240"/>
        <end position="261"/>
    </location>
</feature>
<evidence type="ECO:0000256" key="6">
    <source>
        <dbReference type="ARBA" id="ARBA00023136"/>
    </source>
</evidence>
<feature type="transmembrane region" description="Helical" evidence="7">
    <location>
        <begin position="273"/>
        <end position="292"/>
    </location>
</feature>
<feature type="transmembrane region" description="Helical" evidence="7">
    <location>
        <begin position="328"/>
        <end position="345"/>
    </location>
</feature>
<evidence type="ECO:0000256" key="1">
    <source>
        <dbReference type="ARBA" id="ARBA00004651"/>
    </source>
</evidence>
<dbReference type="EMBL" id="CP015095">
    <property type="protein sequence ID" value="APZ55338.1"/>
    <property type="molecule type" value="Genomic_DNA"/>
</dbReference>
<evidence type="ECO:0000256" key="3">
    <source>
        <dbReference type="ARBA" id="ARBA00022475"/>
    </source>
</evidence>
<feature type="transmembrane region" description="Helical" evidence="7">
    <location>
        <begin position="190"/>
        <end position="209"/>
    </location>
</feature>
<evidence type="ECO:0000256" key="7">
    <source>
        <dbReference type="SAM" id="Phobius"/>
    </source>
</evidence>
<evidence type="ECO:0000256" key="5">
    <source>
        <dbReference type="ARBA" id="ARBA00022989"/>
    </source>
</evidence>
<evidence type="ECO:0000313" key="9">
    <source>
        <dbReference type="Proteomes" id="UP000187059"/>
    </source>
</evidence>
<comment type="subcellular location">
    <subcellularLocation>
        <location evidence="1">Cell membrane</location>
        <topology evidence="1">Multi-pass membrane protein</topology>
    </subcellularLocation>
</comment>
<keyword evidence="4 7" id="KW-0812">Transmembrane</keyword>
<dbReference type="InterPro" id="IPR036259">
    <property type="entry name" value="MFS_trans_sf"/>
</dbReference>
<name>A0A1P8V138_9RHOB</name>
<organism evidence="8 9">
    <name type="scientific">Salipiger abyssi</name>
    <dbReference type="NCBI Taxonomy" id="1250539"/>
    <lineage>
        <taxon>Bacteria</taxon>
        <taxon>Pseudomonadati</taxon>
        <taxon>Pseudomonadota</taxon>
        <taxon>Alphaproteobacteria</taxon>
        <taxon>Rhodobacterales</taxon>
        <taxon>Roseobacteraceae</taxon>
        <taxon>Salipiger</taxon>
    </lineage>
</organism>
<feature type="transmembrane region" description="Helical" evidence="7">
    <location>
        <begin position="304"/>
        <end position="322"/>
    </location>
</feature>
<dbReference type="Gene3D" id="1.20.1250.20">
    <property type="entry name" value="MFS general substrate transporter like domains"/>
    <property type="match status" value="1"/>
</dbReference>
<keyword evidence="5 7" id="KW-1133">Transmembrane helix</keyword>
<feature type="transmembrane region" description="Helical" evidence="7">
    <location>
        <begin position="162"/>
        <end position="184"/>
    </location>
</feature>
<keyword evidence="3" id="KW-1003">Cell membrane</keyword>
<feature type="transmembrane region" description="Helical" evidence="7">
    <location>
        <begin position="50"/>
        <end position="68"/>
    </location>
</feature>
<dbReference type="Pfam" id="PF05977">
    <property type="entry name" value="MFS_3"/>
    <property type="match status" value="1"/>
</dbReference>
<keyword evidence="8" id="KW-0614">Plasmid</keyword>
<evidence type="ECO:0000256" key="4">
    <source>
        <dbReference type="ARBA" id="ARBA00022692"/>
    </source>
</evidence>
<feature type="transmembrane region" description="Helical" evidence="7">
    <location>
        <begin position="117"/>
        <end position="137"/>
    </location>
</feature>